<dbReference type="EMBL" id="CCSD01000109">
    <property type="protein sequence ID" value="CDZ92265.1"/>
    <property type="molecule type" value="Genomic_DNA"/>
</dbReference>
<organism evidence="1 2">
    <name type="scientific">Rhodococcus ruber</name>
    <dbReference type="NCBI Taxonomy" id="1830"/>
    <lineage>
        <taxon>Bacteria</taxon>
        <taxon>Bacillati</taxon>
        <taxon>Actinomycetota</taxon>
        <taxon>Actinomycetes</taxon>
        <taxon>Mycobacteriales</taxon>
        <taxon>Nocardiaceae</taxon>
        <taxon>Rhodococcus</taxon>
    </lineage>
</organism>
<evidence type="ECO:0000313" key="2">
    <source>
        <dbReference type="Proteomes" id="UP000042997"/>
    </source>
</evidence>
<dbReference type="AlphaFoldDB" id="A0A098BVK9"/>
<sequence length="99" mass="11832">MNVNDLSFSVYPVGLFDDLRRLVIMVRAGRWGTARYRVKRIARSLRLAIKYRELGYFNGFLAEPINYDPRSLRWTRVGHGWTWRRALADLHRHLEEMNP</sequence>
<reference evidence="1 2" key="1">
    <citation type="journal article" date="2014" name="Genome Announc.">
        <title>Draft Genome Sequence of Propane- and Butane-Oxidizing Actinobacterium Rhodococcus ruber IEGM 231.</title>
        <authorList>
            <person name="Ivshina I.B."/>
            <person name="Kuyukina M.S."/>
            <person name="Krivoruchko A.V."/>
            <person name="Barbe V."/>
            <person name="Fischer C."/>
        </authorList>
    </citation>
    <scope>NUCLEOTIDE SEQUENCE [LARGE SCALE GENOMIC DNA]</scope>
</reference>
<name>A0A098BVK9_9NOCA</name>
<evidence type="ECO:0000313" key="1">
    <source>
        <dbReference type="EMBL" id="CDZ92265.1"/>
    </source>
</evidence>
<dbReference type="OrthoDB" id="4247206at2"/>
<proteinExistence type="predicted"/>
<gene>
    <name evidence="1" type="ORF">RHRU231_930144</name>
</gene>
<dbReference type="RefSeq" id="WP_040275414.1">
    <property type="nucleotide sequence ID" value="NZ_JAJNCM010000010.1"/>
</dbReference>
<dbReference type="Proteomes" id="UP000042997">
    <property type="component" value="Unassembled WGS sequence"/>
</dbReference>
<protein>
    <submittedName>
        <fullName evidence="1">Uncharacterized protein</fullName>
    </submittedName>
</protein>
<accession>A0A098BVK9</accession>